<dbReference type="EMBL" id="JAPZBU010000009">
    <property type="protein sequence ID" value="KAJ5385767.1"/>
    <property type="molecule type" value="Genomic_DNA"/>
</dbReference>
<proteinExistence type="predicted"/>
<dbReference type="InterPro" id="IPR053230">
    <property type="entry name" value="Trans_reg_galc"/>
</dbReference>
<dbReference type="InterPro" id="IPR007219">
    <property type="entry name" value="XnlR_reg_dom"/>
</dbReference>
<dbReference type="OrthoDB" id="5296287at2759"/>
<dbReference type="Proteomes" id="UP001147747">
    <property type="component" value="Unassembled WGS sequence"/>
</dbReference>
<dbReference type="PANTHER" id="PTHR47654">
    <property type="entry name" value="ZN(II)2CYS6 TRANSCRIPTION FACTOR (EUROFUNG)-RELATED"/>
    <property type="match status" value="1"/>
</dbReference>
<sequence length="570" mass="64842">MTGDPLATMGHVQEDFNYDEKVQAMGFIGEHSEMSWLYKLKHDLDQDSAAVFNKILERPPISYLNYFQDDVRIPGLNYVSLLWRPPQHIADKLVDDYFQAVHPSFPIIGKDIFLSQYRSYYVYSNAQPGKRWIAMLNLVFAIAAGHSLLFDRHPEIGGYGEHGDYFARAWRLGISDAALLDHPNLQQVQVEGLTAFYLLSKGQVNRSWRVIGVSIRSALAMGLSLRNETDNISPVSKETRYRVWWALSMLDTVLCVMTGRPPSIGEIYCTTPLPIPYRDEDLRTDLVTQLIINQSERSCLLASLLSSTDPDLGSGGTSIMHRTLPARTGTDKTKESERAAQPVTKNVAPNTSLYFLYAIDLDFLMRDTVEALYAPGAIRRSWLEMEVTISNFDRITNHWLSRLPVEFSFANLDGDQSFVRQRASLGFRFYATKILISQPCLRRLAYHPPNMGPEGATCDTMAAMCVQTAHQMLDLFPEEVDTSWLFRISPWWCILHYLMHPTTILLIELFTRTRPGTSKAQGIIDRVQKAVRWLCEMSTKDPSSQGAWMICRDILCKHGSKFAIDFEVKL</sequence>
<dbReference type="CDD" id="cd12148">
    <property type="entry name" value="fungal_TF_MHR"/>
    <property type="match status" value="1"/>
</dbReference>
<organism evidence="3 4">
    <name type="scientific">Penicillium cosmopolitanum</name>
    <dbReference type="NCBI Taxonomy" id="1131564"/>
    <lineage>
        <taxon>Eukaryota</taxon>
        <taxon>Fungi</taxon>
        <taxon>Dikarya</taxon>
        <taxon>Ascomycota</taxon>
        <taxon>Pezizomycotina</taxon>
        <taxon>Eurotiomycetes</taxon>
        <taxon>Eurotiomycetidae</taxon>
        <taxon>Eurotiales</taxon>
        <taxon>Aspergillaceae</taxon>
        <taxon>Penicillium</taxon>
    </lineage>
</organism>
<keyword evidence="1" id="KW-0539">Nucleus</keyword>
<gene>
    <name evidence="3" type="ORF">N7509_008308</name>
</gene>
<protein>
    <recommendedName>
        <fullName evidence="2">Xylanolytic transcriptional activator regulatory domain-containing protein</fullName>
    </recommendedName>
</protein>
<reference evidence="3" key="2">
    <citation type="journal article" date="2023" name="IMA Fungus">
        <title>Comparative genomic study of the Penicillium genus elucidates a diverse pangenome and 15 lateral gene transfer events.</title>
        <authorList>
            <person name="Petersen C."/>
            <person name="Sorensen T."/>
            <person name="Nielsen M.R."/>
            <person name="Sondergaard T.E."/>
            <person name="Sorensen J.L."/>
            <person name="Fitzpatrick D.A."/>
            <person name="Frisvad J.C."/>
            <person name="Nielsen K.L."/>
        </authorList>
    </citation>
    <scope>NUCLEOTIDE SEQUENCE</scope>
    <source>
        <strain evidence="3">IBT 29677</strain>
    </source>
</reference>
<dbReference type="GO" id="GO:0008270">
    <property type="term" value="F:zinc ion binding"/>
    <property type="evidence" value="ECO:0007669"/>
    <property type="project" value="InterPro"/>
</dbReference>
<accession>A0A9W9VMC4</accession>
<feature type="domain" description="Xylanolytic transcriptional activator regulatory" evidence="2">
    <location>
        <begin position="207"/>
        <end position="280"/>
    </location>
</feature>
<keyword evidence="4" id="KW-1185">Reference proteome</keyword>
<evidence type="ECO:0000256" key="1">
    <source>
        <dbReference type="ARBA" id="ARBA00023242"/>
    </source>
</evidence>
<dbReference type="RefSeq" id="XP_056483565.1">
    <property type="nucleotide sequence ID" value="XM_056632945.1"/>
</dbReference>
<dbReference type="PANTHER" id="PTHR47654:SF1">
    <property type="entry name" value="ZN(II)2CYS6 TRANSCRIPTION FACTOR (EUROFUNG)"/>
    <property type="match status" value="1"/>
</dbReference>
<dbReference type="GO" id="GO:0006351">
    <property type="term" value="P:DNA-templated transcription"/>
    <property type="evidence" value="ECO:0007669"/>
    <property type="project" value="InterPro"/>
</dbReference>
<evidence type="ECO:0000313" key="3">
    <source>
        <dbReference type="EMBL" id="KAJ5385767.1"/>
    </source>
</evidence>
<name>A0A9W9VMC4_9EURO</name>
<reference evidence="3" key="1">
    <citation type="submission" date="2022-12" db="EMBL/GenBank/DDBJ databases">
        <authorList>
            <person name="Petersen C."/>
        </authorList>
    </citation>
    <scope>NUCLEOTIDE SEQUENCE</scope>
    <source>
        <strain evidence="3">IBT 29677</strain>
    </source>
</reference>
<dbReference type="Pfam" id="PF04082">
    <property type="entry name" value="Fungal_trans"/>
    <property type="match status" value="1"/>
</dbReference>
<dbReference type="GO" id="GO:0003677">
    <property type="term" value="F:DNA binding"/>
    <property type="evidence" value="ECO:0007669"/>
    <property type="project" value="InterPro"/>
</dbReference>
<evidence type="ECO:0000259" key="2">
    <source>
        <dbReference type="SMART" id="SM00906"/>
    </source>
</evidence>
<dbReference type="AlphaFoldDB" id="A0A9W9VMC4"/>
<comment type="caution">
    <text evidence="3">The sequence shown here is derived from an EMBL/GenBank/DDBJ whole genome shotgun (WGS) entry which is preliminary data.</text>
</comment>
<dbReference type="GeneID" id="81371925"/>
<dbReference type="SMART" id="SM00906">
    <property type="entry name" value="Fungal_trans"/>
    <property type="match status" value="1"/>
</dbReference>
<evidence type="ECO:0000313" key="4">
    <source>
        <dbReference type="Proteomes" id="UP001147747"/>
    </source>
</evidence>